<keyword evidence="3" id="KW-0813">Transport</keyword>
<dbReference type="InterPro" id="IPR005829">
    <property type="entry name" value="Sugar_transporter_CS"/>
</dbReference>
<feature type="transmembrane region" description="Helical" evidence="10">
    <location>
        <begin position="327"/>
        <end position="345"/>
    </location>
</feature>
<feature type="transmembrane region" description="Helical" evidence="10">
    <location>
        <begin position="183"/>
        <end position="203"/>
    </location>
</feature>
<evidence type="ECO:0000256" key="2">
    <source>
        <dbReference type="ARBA" id="ARBA00006508"/>
    </source>
</evidence>
<feature type="transmembrane region" description="Helical" evidence="10">
    <location>
        <begin position="351"/>
        <end position="379"/>
    </location>
</feature>
<feature type="transmembrane region" description="Helical" evidence="10">
    <location>
        <begin position="419"/>
        <end position="441"/>
    </location>
</feature>
<feature type="compositionally biased region" description="Basic and acidic residues" evidence="9">
    <location>
        <begin position="477"/>
        <end position="499"/>
    </location>
</feature>
<comment type="caution">
    <text evidence="12">The sequence shown here is derived from an EMBL/GenBank/DDBJ whole genome shotgun (WGS) entry which is preliminary data.</text>
</comment>
<gene>
    <name evidence="12" type="ORF">AWB68_00988</name>
</gene>
<keyword evidence="6 10" id="KW-0812">Transmembrane</keyword>
<evidence type="ECO:0000259" key="11">
    <source>
        <dbReference type="PROSITE" id="PS50850"/>
    </source>
</evidence>
<feature type="transmembrane region" description="Helical" evidence="10">
    <location>
        <begin position="154"/>
        <end position="177"/>
    </location>
</feature>
<dbReference type="PANTHER" id="PTHR23508">
    <property type="entry name" value="CARBOXYLIC ACID TRANSPORTER PROTEIN HOMOLOG"/>
    <property type="match status" value="1"/>
</dbReference>
<accession>A0A158FUY7</accession>
<keyword evidence="5" id="KW-0997">Cell inner membrane</keyword>
<dbReference type="PROSITE" id="PS00216">
    <property type="entry name" value="SUGAR_TRANSPORT_1"/>
    <property type="match status" value="1"/>
</dbReference>
<protein>
    <submittedName>
        <fullName evidence="12">4-hydroxybenzoate transporter</fullName>
    </submittedName>
</protein>
<proteinExistence type="inferred from homology"/>
<keyword evidence="13" id="KW-1185">Reference proteome</keyword>
<feature type="domain" description="Major facilitator superfamily (MFS) profile" evidence="11">
    <location>
        <begin position="30"/>
        <end position="443"/>
    </location>
</feature>
<feature type="transmembrane region" description="Helical" evidence="10">
    <location>
        <begin position="391"/>
        <end position="413"/>
    </location>
</feature>
<feature type="region of interest" description="Disordered" evidence="9">
    <location>
        <begin position="462"/>
        <end position="499"/>
    </location>
</feature>
<feature type="transmembrane region" description="Helical" evidence="10">
    <location>
        <begin position="64"/>
        <end position="84"/>
    </location>
</feature>
<evidence type="ECO:0000256" key="9">
    <source>
        <dbReference type="SAM" id="MobiDB-lite"/>
    </source>
</evidence>
<evidence type="ECO:0000256" key="6">
    <source>
        <dbReference type="ARBA" id="ARBA00022692"/>
    </source>
</evidence>
<feature type="transmembrane region" description="Helical" evidence="10">
    <location>
        <begin position="301"/>
        <end position="320"/>
    </location>
</feature>
<comment type="subcellular location">
    <subcellularLocation>
        <location evidence="1">Cell inner membrane</location>
        <topology evidence="1">Multi-pass membrane protein</topology>
    </subcellularLocation>
</comment>
<dbReference type="NCBIfam" id="TIGR00895">
    <property type="entry name" value="2A0115"/>
    <property type="match status" value="1"/>
</dbReference>
<evidence type="ECO:0000256" key="10">
    <source>
        <dbReference type="SAM" id="Phobius"/>
    </source>
</evidence>
<dbReference type="Gene3D" id="1.20.1250.20">
    <property type="entry name" value="MFS general substrate transporter like domains"/>
    <property type="match status" value="1"/>
</dbReference>
<evidence type="ECO:0000313" key="12">
    <source>
        <dbReference type="EMBL" id="SAL23612.1"/>
    </source>
</evidence>
<sequence>MSALDMDASGTLDVQKFIDEHPFSRYQWLILFICFLIVAADGFDTAAIGFVAPAVAREWTISTVALGPVMSAALVGLAIGALLAGPCADRIGRRKVLMGSVLFFGVWTAACVFASDIGQLTVLRFLTGIGLGAALPNSTTLLSEYVPAKRRALLLNIMFCGFTFGASAGGLVSAALIPDFGWRAIFVVGGIVPIVLALGLLALPESICFMVVRNWPAETIRRVLRRIADKPAIMASRFVVSEHVEGTRRAPVALILSAQYRPGTLLLWLAYFMGLLVYYTLTSWMPTLVRDAGFTLRQAALVTALFPAGGVLGALGCGWLMDRFNPCRVVALAFLLLGVAVWAMGQRIDSGLSLAFLTFIAGVCMTGAQMSMLALAALFYPTDGRASGVAWMLGIGRLGGILGAVGGGTLLAAGYNMAAILTMMSIPAFVAAATLFVMASVEKGSSGSMRSLLSVSRRRTDLPAQAPDGLGRLPDGPQERPPHSLPIREADFVRDHVQR</sequence>
<dbReference type="GO" id="GO:0005886">
    <property type="term" value="C:plasma membrane"/>
    <property type="evidence" value="ECO:0007669"/>
    <property type="project" value="UniProtKB-SubCell"/>
</dbReference>
<dbReference type="Pfam" id="PF07690">
    <property type="entry name" value="MFS_1"/>
    <property type="match status" value="1"/>
</dbReference>
<dbReference type="PANTHER" id="PTHR23508:SF10">
    <property type="entry name" value="CARBOXYLIC ACID TRANSPORTER PROTEIN HOMOLOG"/>
    <property type="match status" value="1"/>
</dbReference>
<feature type="transmembrane region" description="Helical" evidence="10">
    <location>
        <begin position="96"/>
        <end position="115"/>
    </location>
</feature>
<dbReference type="PROSITE" id="PS00217">
    <property type="entry name" value="SUGAR_TRANSPORT_2"/>
    <property type="match status" value="1"/>
</dbReference>
<organism evidence="12 13">
    <name type="scientific">Caballeronia choica</name>
    <dbReference type="NCBI Taxonomy" id="326476"/>
    <lineage>
        <taxon>Bacteria</taxon>
        <taxon>Pseudomonadati</taxon>
        <taxon>Pseudomonadota</taxon>
        <taxon>Betaproteobacteria</taxon>
        <taxon>Burkholderiales</taxon>
        <taxon>Burkholderiaceae</taxon>
        <taxon>Caballeronia</taxon>
    </lineage>
</organism>
<feature type="transmembrane region" description="Helical" evidence="10">
    <location>
        <begin position="28"/>
        <end position="52"/>
    </location>
</feature>
<reference evidence="12" key="1">
    <citation type="submission" date="2016-01" db="EMBL/GenBank/DDBJ databases">
        <authorList>
            <person name="Peeters C."/>
        </authorList>
    </citation>
    <scope>NUCLEOTIDE SEQUENCE [LARGE SCALE GENOMIC DNA]</scope>
    <source>
        <strain evidence="12">LMG 22940</strain>
    </source>
</reference>
<evidence type="ECO:0000313" key="13">
    <source>
        <dbReference type="Proteomes" id="UP000054770"/>
    </source>
</evidence>
<dbReference type="GO" id="GO:0046943">
    <property type="term" value="F:carboxylic acid transmembrane transporter activity"/>
    <property type="evidence" value="ECO:0007669"/>
    <property type="project" value="TreeGrafter"/>
</dbReference>
<dbReference type="InterPro" id="IPR020846">
    <property type="entry name" value="MFS_dom"/>
</dbReference>
<evidence type="ECO:0000256" key="7">
    <source>
        <dbReference type="ARBA" id="ARBA00022989"/>
    </source>
</evidence>
<dbReference type="PROSITE" id="PS50850">
    <property type="entry name" value="MFS"/>
    <property type="match status" value="1"/>
</dbReference>
<dbReference type="AlphaFoldDB" id="A0A158FUY7"/>
<evidence type="ECO:0000256" key="4">
    <source>
        <dbReference type="ARBA" id="ARBA00022475"/>
    </source>
</evidence>
<feature type="transmembrane region" description="Helical" evidence="10">
    <location>
        <begin position="121"/>
        <end position="142"/>
    </location>
</feature>
<keyword evidence="4" id="KW-1003">Cell membrane</keyword>
<evidence type="ECO:0000256" key="8">
    <source>
        <dbReference type="ARBA" id="ARBA00023136"/>
    </source>
</evidence>
<keyword evidence="7 10" id="KW-1133">Transmembrane helix</keyword>
<dbReference type="InterPro" id="IPR011701">
    <property type="entry name" value="MFS"/>
</dbReference>
<dbReference type="EMBL" id="FCON02000007">
    <property type="protein sequence ID" value="SAL23612.1"/>
    <property type="molecule type" value="Genomic_DNA"/>
</dbReference>
<evidence type="ECO:0000256" key="1">
    <source>
        <dbReference type="ARBA" id="ARBA00004429"/>
    </source>
</evidence>
<comment type="similarity">
    <text evidence="2">Belongs to the major facilitator superfamily. Aromatic acid:H(+) symporter (AAHS) (TC 2.A.1.15) family.</text>
</comment>
<evidence type="ECO:0000256" key="3">
    <source>
        <dbReference type="ARBA" id="ARBA00022448"/>
    </source>
</evidence>
<feature type="transmembrane region" description="Helical" evidence="10">
    <location>
        <begin position="265"/>
        <end position="281"/>
    </location>
</feature>
<dbReference type="SUPFAM" id="SSF103473">
    <property type="entry name" value="MFS general substrate transporter"/>
    <property type="match status" value="1"/>
</dbReference>
<keyword evidence="8 10" id="KW-0472">Membrane</keyword>
<dbReference type="Proteomes" id="UP000054770">
    <property type="component" value="Unassembled WGS sequence"/>
</dbReference>
<dbReference type="InterPro" id="IPR036259">
    <property type="entry name" value="MFS_trans_sf"/>
</dbReference>
<name>A0A158FUY7_9BURK</name>
<evidence type="ECO:0000256" key="5">
    <source>
        <dbReference type="ARBA" id="ARBA00022519"/>
    </source>
</evidence>
<dbReference type="CDD" id="cd17365">
    <property type="entry name" value="MFS_PcaK_like"/>
    <property type="match status" value="1"/>
</dbReference>
<dbReference type="InterPro" id="IPR004746">
    <property type="entry name" value="MFS_AAHS"/>
</dbReference>